<evidence type="ECO:0000256" key="1">
    <source>
        <dbReference type="SAM" id="MobiDB-lite"/>
    </source>
</evidence>
<name>A0A255EF59_9ACTN</name>
<protein>
    <recommendedName>
        <fullName evidence="4">Lanthionine synthetase C family protein</fullName>
    </recommendedName>
</protein>
<dbReference type="AlphaFoldDB" id="A0A255EF59"/>
<dbReference type="Proteomes" id="UP000216300">
    <property type="component" value="Unassembled WGS sequence"/>
</dbReference>
<dbReference type="SMART" id="SM01260">
    <property type="entry name" value="LANC_like"/>
    <property type="match status" value="1"/>
</dbReference>
<keyword evidence="3" id="KW-1185">Reference proteome</keyword>
<dbReference type="OrthoDB" id="3863115at2"/>
<evidence type="ECO:0000313" key="2">
    <source>
        <dbReference type="EMBL" id="OYN90177.1"/>
    </source>
</evidence>
<gene>
    <name evidence="2" type="ORF">CGZ91_08375</name>
</gene>
<dbReference type="Pfam" id="PF05147">
    <property type="entry name" value="LANC_like"/>
    <property type="match status" value="1"/>
</dbReference>
<dbReference type="SUPFAM" id="SSF158745">
    <property type="entry name" value="LanC-like"/>
    <property type="match status" value="1"/>
</dbReference>
<organism evidence="2 3">
    <name type="scientific">Parenemella sanctibonifatiensis</name>
    <dbReference type="NCBI Taxonomy" id="2016505"/>
    <lineage>
        <taxon>Bacteria</taxon>
        <taxon>Bacillati</taxon>
        <taxon>Actinomycetota</taxon>
        <taxon>Actinomycetes</taxon>
        <taxon>Propionibacteriales</taxon>
        <taxon>Propionibacteriaceae</taxon>
        <taxon>Parenemella</taxon>
    </lineage>
</organism>
<reference evidence="2 3" key="1">
    <citation type="submission" date="2017-07" db="EMBL/GenBank/DDBJ databases">
        <title>Draft whole genome sequences of clinical Proprionibacteriaceae strains.</title>
        <authorList>
            <person name="Bernier A.-M."/>
            <person name="Bernard K."/>
            <person name="Domingo M.-C."/>
        </authorList>
    </citation>
    <scope>NUCLEOTIDE SEQUENCE [LARGE SCALE GENOMIC DNA]</scope>
    <source>
        <strain evidence="2 3">NML 150081</strain>
    </source>
</reference>
<dbReference type="RefSeq" id="WP_094454241.1">
    <property type="nucleotide sequence ID" value="NZ_NMVJ01000007.1"/>
</dbReference>
<accession>A0A255EF59</accession>
<dbReference type="GO" id="GO:0031179">
    <property type="term" value="P:peptide modification"/>
    <property type="evidence" value="ECO:0007669"/>
    <property type="project" value="InterPro"/>
</dbReference>
<sequence>MSTTSNDPIVLPNLRPTVAGEPVPGTEIADLDEVLTGAEQWIDSAEAPDPQLPEVSRWTAWPDDPDYLPSYGTISLNTGAAGIAWYAGLAADAGRSGAAERRDRALATVAARWQDDLDAEIRLPLAGLGVGFYGGLGGLASVTLGLADQSPVAADLAPRIVAEILDREGRTGGREAGWTGVNALLGDAGPLLVLLQATDQVADLDPSNAPLADRARSAAVAVGELLLAEERRDENRSSWIGVTAQHLGAPATDGPPASLGEGFEVGTTGIAYALAELGRRTGQSRFVDASVRGATSIVEAAVPVGEDAVLQGGARGYAFGYCSGSAGAIRGLVGVFRATGDPAWLEWAERFGRGILRSGVPGRHTPGNLWVQHQCCGGAGILEAFLGLWWETGDQLWLDAARVQADDLVIRSTVDQRGRRWYSEAFVLPVGRLKAEVGHQVGASGVGVALLRMQAAEQGRPDQPSGTRRLADDPFA</sequence>
<evidence type="ECO:0008006" key="4">
    <source>
        <dbReference type="Google" id="ProtNLM"/>
    </source>
</evidence>
<feature type="region of interest" description="Disordered" evidence="1">
    <location>
        <begin position="456"/>
        <end position="476"/>
    </location>
</feature>
<dbReference type="GO" id="GO:0005975">
    <property type="term" value="P:carbohydrate metabolic process"/>
    <property type="evidence" value="ECO:0007669"/>
    <property type="project" value="InterPro"/>
</dbReference>
<dbReference type="EMBL" id="NMVJ01000007">
    <property type="protein sequence ID" value="OYN90177.1"/>
    <property type="molecule type" value="Genomic_DNA"/>
</dbReference>
<dbReference type="InterPro" id="IPR007822">
    <property type="entry name" value="LANC-like"/>
</dbReference>
<dbReference type="Gene3D" id="1.50.10.10">
    <property type="match status" value="1"/>
</dbReference>
<comment type="caution">
    <text evidence="2">The sequence shown here is derived from an EMBL/GenBank/DDBJ whole genome shotgun (WGS) entry which is preliminary data.</text>
</comment>
<dbReference type="InterPro" id="IPR012341">
    <property type="entry name" value="6hp_glycosidase-like_sf"/>
</dbReference>
<evidence type="ECO:0000313" key="3">
    <source>
        <dbReference type="Proteomes" id="UP000216300"/>
    </source>
</evidence>
<proteinExistence type="predicted"/>